<keyword evidence="1" id="KW-0812">Transmembrane</keyword>
<sequence length="128" mass="13765">MKKILIPTLLLYFLFFSFINSSYAGPAGAGAVEQSNLGTVQLTNPLTGNQKSDDIPVLLGKIINYAMGIIGSLALVMFIYGGLTWMLSGGNEELVKKGKNTVMWAALGIALIFTSYALVRFVIETIGK</sequence>
<evidence type="ECO:0000313" key="3">
    <source>
        <dbReference type="EMBL" id="KKR91951.1"/>
    </source>
</evidence>
<name>A0A0G0UWP5_9BACT</name>
<comment type="caution">
    <text evidence="3">The sequence shown here is derived from an EMBL/GenBank/DDBJ whole genome shotgun (WGS) entry which is preliminary data.</text>
</comment>
<dbReference type="EMBL" id="LCAP01000001">
    <property type="protein sequence ID" value="KKR91951.1"/>
    <property type="molecule type" value="Genomic_DNA"/>
</dbReference>
<gene>
    <name evidence="3" type="ORF">UU43_C0001G0131</name>
</gene>
<evidence type="ECO:0000313" key="4">
    <source>
        <dbReference type="Proteomes" id="UP000034190"/>
    </source>
</evidence>
<feature type="transmembrane region" description="Helical" evidence="1">
    <location>
        <begin position="62"/>
        <end position="81"/>
    </location>
</feature>
<keyword evidence="1" id="KW-0472">Membrane</keyword>
<evidence type="ECO:0008006" key="5">
    <source>
        <dbReference type="Google" id="ProtNLM"/>
    </source>
</evidence>
<proteinExistence type="predicted"/>
<reference evidence="3 4" key="1">
    <citation type="journal article" date="2015" name="Nature">
        <title>rRNA introns, odd ribosomes, and small enigmatic genomes across a large radiation of phyla.</title>
        <authorList>
            <person name="Brown C.T."/>
            <person name="Hug L.A."/>
            <person name="Thomas B.C."/>
            <person name="Sharon I."/>
            <person name="Castelle C.J."/>
            <person name="Singh A."/>
            <person name="Wilkins M.J."/>
            <person name="Williams K.H."/>
            <person name="Banfield J.F."/>
        </authorList>
    </citation>
    <scope>NUCLEOTIDE SEQUENCE [LARGE SCALE GENOMIC DNA]</scope>
</reference>
<feature type="signal peptide" evidence="2">
    <location>
        <begin position="1"/>
        <end position="24"/>
    </location>
</feature>
<dbReference type="AlphaFoldDB" id="A0A0G0UWP5"/>
<evidence type="ECO:0000256" key="1">
    <source>
        <dbReference type="SAM" id="Phobius"/>
    </source>
</evidence>
<feature type="chain" id="PRO_5002534817" description="TrbC/VIRB2 family protein" evidence="2">
    <location>
        <begin position="25"/>
        <end position="128"/>
    </location>
</feature>
<protein>
    <recommendedName>
        <fullName evidence="5">TrbC/VIRB2 family protein</fullName>
    </recommendedName>
</protein>
<feature type="transmembrane region" description="Helical" evidence="1">
    <location>
        <begin position="102"/>
        <end position="123"/>
    </location>
</feature>
<keyword evidence="2" id="KW-0732">Signal</keyword>
<accession>A0A0G0UWP5</accession>
<dbReference type="Proteomes" id="UP000034190">
    <property type="component" value="Unassembled WGS sequence"/>
</dbReference>
<dbReference type="Pfam" id="PF18895">
    <property type="entry name" value="T4SS_pilin"/>
    <property type="match status" value="1"/>
</dbReference>
<organism evidence="3 4">
    <name type="scientific">Candidatus Falkowbacteria bacterium GW2011_GWA2_41_14</name>
    <dbReference type="NCBI Taxonomy" id="1618635"/>
    <lineage>
        <taxon>Bacteria</taxon>
        <taxon>Candidatus Falkowiibacteriota</taxon>
    </lineage>
</organism>
<dbReference type="InterPro" id="IPR043993">
    <property type="entry name" value="T4SS_pilin"/>
</dbReference>
<evidence type="ECO:0000256" key="2">
    <source>
        <dbReference type="SAM" id="SignalP"/>
    </source>
</evidence>
<keyword evidence="1" id="KW-1133">Transmembrane helix</keyword>